<dbReference type="AlphaFoldDB" id="A0A378TMB4"/>
<protein>
    <submittedName>
        <fullName evidence="1">Uncharacterized protein</fullName>
    </submittedName>
</protein>
<name>A0A378TMB4_9MYCO</name>
<evidence type="ECO:0000313" key="2">
    <source>
        <dbReference type="Proteomes" id="UP000254978"/>
    </source>
</evidence>
<dbReference type="Proteomes" id="UP000254978">
    <property type="component" value="Unassembled WGS sequence"/>
</dbReference>
<evidence type="ECO:0000313" key="1">
    <source>
        <dbReference type="EMBL" id="STZ61780.1"/>
    </source>
</evidence>
<gene>
    <name evidence="1" type="ORF">NCTC10821_05339</name>
</gene>
<proteinExistence type="predicted"/>
<accession>A0A378TMB4</accession>
<organism evidence="1 2">
    <name type="scientific">Mycolicibacterium tokaiense</name>
    <dbReference type="NCBI Taxonomy" id="39695"/>
    <lineage>
        <taxon>Bacteria</taxon>
        <taxon>Bacillati</taxon>
        <taxon>Actinomycetota</taxon>
        <taxon>Actinomycetes</taxon>
        <taxon>Mycobacteriales</taxon>
        <taxon>Mycobacteriaceae</taxon>
        <taxon>Mycolicibacterium</taxon>
    </lineage>
</organism>
<dbReference type="EMBL" id="UGQT01000001">
    <property type="protein sequence ID" value="STZ61780.1"/>
    <property type="molecule type" value="Genomic_DNA"/>
</dbReference>
<sequence>MKPGTTLAGFAVGLAVISAAAIGVGAFTA</sequence>
<keyword evidence="2" id="KW-1185">Reference proteome</keyword>
<reference evidence="1 2" key="1">
    <citation type="submission" date="2018-06" db="EMBL/GenBank/DDBJ databases">
        <authorList>
            <consortium name="Pathogen Informatics"/>
            <person name="Doyle S."/>
        </authorList>
    </citation>
    <scope>NUCLEOTIDE SEQUENCE [LARGE SCALE GENOMIC DNA]</scope>
    <source>
        <strain evidence="1 2">NCTC10821</strain>
    </source>
</reference>